<dbReference type="Proteomes" id="UP000246171">
    <property type="component" value="Unassembled WGS sequence"/>
</dbReference>
<dbReference type="GeneID" id="37056851"/>
<protein>
    <submittedName>
        <fullName evidence="1">Uncharacterized protein</fullName>
    </submittedName>
</protein>
<reference evidence="1" key="1">
    <citation type="submission" date="2016-12" db="EMBL/GenBank/DDBJ databases">
        <title>The genomes of Aspergillus section Nigri reveals drivers in fungal speciation.</title>
        <authorList>
            <consortium name="DOE Joint Genome Institute"/>
            <person name="Vesth T.C."/>
            <person name="Nybo J."/>
            <person name="Theobald S."/>
            <person name="Brandl J."/>
            <person name="Frisvad J.C."/>
            <person name="Nielsen K.F."/>
            <person name="Lyhne E.K."/>
            <person name="Kogle M.E."/>
            <person name="Kuo A."/>
            <person name="Riley R."/>
            <person name="Clum A."/>
            <person name="Nolan M."/>
            <person name="Lipzen A."/>
            <person name="Salamov A."/>
            <person name="Henrissat B."/>
            <person name="Wiebenga A."/>
            <person name="De vries R.P."/>
            <person name="Grigoriev I.V."/>
            <person name="Mortensen U.H."/>
            <person name="Andersen M.R."/>
            <person name="Baker S.E."/>
        </authorList>
    </citation>
    <scope>NUCLEOTIDE SEQUENCE</scope>
    <source>
        <strain evidence="1">CBS 122712</strain>
    </source>
</reference>
<dbReference type="EMBL" id="MSFU01000024">
    <property type="protein sequence ID" value="PWY66619.1"/>
    <property type="molecule type" value="Genomic_DNA"/>
</dbReference>
<evidence type="ECO:0000313" key="2">
    <source>
        <dbReference type="Proteomes" id="UP000246171"/>
    </source>
</evidence>
<organism evidence="1 2">
    <name type="scientific">Aspergillus eucalypticola (strain CBS 122712 / IBT 29274)</name>
    <dbReference type="NCBI Taxonomy" id="1448314"/>
    <lineage>
        <taxon>Eukaryota</taxon>
        <taxon>Fungi</taxon>
        <taxon>Dikarya</taxon>
        <taxon>Ascomycota</taxon>
        <taxon>Pezizomycotina</taxon>
        <taxon>Eurotiomycetes</taxon>
        <taxon>Eurotiomycetidae</taxon>
        <taxon>Eurotiales</taxon>
        <taxon>Aspergillaceae</taxon>
        <taxon>Aspergillus</taxon>
        <taxon>Aspergillus subgen. Circumdati</taxon>
    </lineage>
</organism>
<dbReference type="RefSeq" id="XP_025385081.1">
    <property type="nucleotide sequence ID" value="XM_025534889.1"/>
</dbReference>
<comment type="caution">
    <text evidence="1">The sequence shown here is derived from an EMBL/GenBank/DDBJ whole genome shotgun (WGS) entry which is preliminary data.</text>
</comment>
<evidence type="ECO:0000313" key="1">
    <source>
        <dbReference type="EMBL" id="PWY66619.1"/>
    </source>
</evidence>
<dbReference type="OrthoDB" id="10526663at2759"/>
<dbReference type="AlphaFoldDB" id="A0A317UZ36"/>
<gene>
    <name evidence="1" type="ORF">BO83DRAFT_419572</name>
</gene>
<dbReference type="VEuPathDB" id="FungiDB:BO83DRAFT_419572"/>
<sequence length="101" mass="11273">MDVLTAKNSSNENRPTAPTEIAYDALAHGGYLWWLYGVGGREFEKLQSQDLLTPDATTNQTFRTLLAPHSAVTYQIPMLQDHRSTEGRIPIVDDENVLVLS</sequence>
<accession>A0A317UZ36</accession>
<proteinExistence type="predicted"/>
<name>A0A317UZ36_ASPEC</name>
<keyword evidence="2" id="KW-1185">Reference proteome</keyword>